<name>A0ABM0MDJ9_SACKO</name>
<dbReference type="Gene3D" id="2.60.120.650">
    <property type="entry name" value="Cupin"/>
    <property type="match status" value="1"/>
</dbReference>
<protein>
    <submittedName>
        <fullName evidence="3">Uncharacterized protein LOC102804888</fullName>
    </submittedName>
</protein>
<keyword evidence="1" id="KW-0812">Transmembrane</keyword>
<dbReference type="PANTHER" id="PTHR35259:SF2">
    <property type="match status" value="1"/>
</dbReference>
<organism evidence="2 3">
    <name type="scientific">Saccoglossus kowalevskii</name>
    <name type="common">Acorn worm</name>
    <dbReference type="NCBI Taxonomy" id="10224"/>
    <lineage>
        <taxon>Eukaryota</taxon>
        <taxon>Metazoa</taxon>
        <taxon>Hemichordata</taxon>
        <taxon>Enteropneusta</taxon>
        <taxon>Harrimaniidae</taxon>
        <taxon>Saccoglossus</taxon>
    </lineage>
</organism>
<dbReference type="GeneID" id="102804888"/>
<dbReference type="Proteomes" id="UP000694865">
    <property type="component" value="Unplaced"/>
</dbReference>
<dbReference type="RefSeq" id="XP_006818090.1">
    <property type="nucleotide sequence ID" value="XM_006818027.1"/>
</dbReference>
<accession>A0ABM0MDJ9</accession>
<keyword evidence="1" id="KW-0472">Membrane</keyword>
<evidence type="ECO:0000256" key="1">
    <source>
        <dbReference type="SAM" id="Phobius"/>
    </source>
</evidence>
<feature type="transmembrane region" description="Helical" evidence="1">
    <location>
        <begin position="81"/>
        <end position="103"/>
    </location>
</feature>
<keyword evidence="1" id="KW-1133">Transmembrane helix</keyword>
<evidence type="ECO:0000313" key="2">
    <source>
        <dbReference type="Proteomes" id="UP000694865"/>
    </source>
</evidence>
<evidence type="ECO:0000313" key="3">
    <source>
        <dbReference type="RefSeq" id="XP_006818090.1"/>
    </source>
</evidence>
<dbReference type="SUPFAM" id="SSF51197">
    <property type="entry name" value="Clavaminate synthase-like"/>
    <property type="match status" value="1"/>
</dbReference>
<gene>
    <name evidence="3" type="primary">LOC102804888</name>
</gene>
<sequence>MSQLRCRKPTTEDSFDVPVIVEATEDQKCLTTEKKLQLIEDDMVDLYEFCVKAGFSVDDIGACYSPIFGVIREANIAKLIAYGKVAAVSLVVGIILCYCSWSYQLICSFIRITFLKTLPYWDWRYLYADKCLVYNPYQNSKSLNESDCKTCEEFMTPIKINDVTEAEMTKYLHTNTPVIVTDAVKDWEAYRQFNSKFIAKLFIRNPVLSTSYLCKVVSMDPDNPFLLHVLRGMAANKHWNIYWQNCAQSAVKILRQYYTRPYFMPPMVEFGSSNWLVLTSGYNVEDVTAFESQYNRITFYNIMGFQSSDEMAHTMTWFAQLKGNYLITLIPNAVCTDICHKVHIILNPGEMLVFSNDMWILEYKVSGSADAVALAANGNWD</sequence>
<dbReference type="PANTHER" id="PTHR35259">
    <property type="entry name" value="BOMBESIN RECEPTOR-ACTIVATED PROTEIN C6ORF89"/>
    <property type="match status" value="1"/>
</dbReference>
<proteinExistence type="predicted"/>
<keyword evidence="2" id="KW-1185">Reference proteome</keyword>
<dbReference type="InterPro" id="IPR038757">
    <property type="entry name" value="BRAP"/>
</dbReference>
<reference evidence="3" key="1">
    <citation type="submission" date="2025-08" db="UniProtKB">
        <authorList>
            <consortium name="RefSeq"/>
        </authorList>
    </citation>
    <scope>IDENTIFICATION</scope>
    <source>
        <tissue evidence="3">Testes</tissue>
    </source>
</reference>